<feature type="domain" description="Phosphoribosyl-AMP cyclohydrolase" evidence="16">
    <location>
        <begin position="29"/>
        <end position="102"/>
    </location>
</feature>
<dbReference type="UniPathway" id="UPA00031">
    <property type="reaction ID" value="UER00007"/>
</dbReference>
<dbReference type="InterPro" id="IPR008179">
    <property type="entry name" value="HisE"/>
</dbReference>
<dbReference type="PANTHER" id="PTHR42945:SF1">
    <property type="entry name" value="HISTIDINE BIOSYNTHESIS BIFUNCTIONAL PROTEIN HIS7"/>
    <property type="match status" value="1"/>
</dbReference>
<evidence type="ECO:0000256" key="2">
    <source>
        <dbReference type="ARBA" id="ARBA00001460"/>
    </source>
</evidence>
<dbReference type="EC" id="3.5.4.19" evidence="15"/>
<name>A0A6J4MP31_9BACT</name>
<dbReference type="HAMAP" id="MF_01019">
    <property type="entry name" value="HisIE"/>
    <property type="match status" value="1"/>
</dbReference>
<proteinExistence type="inferred from homology"/>
<dbReference type="HAMAP" id="MF_01020">
    <property type="entry name" value="HisE"/>
    <property type="match status" value="1"/>
</dbReference>
<gene>
    <name evidence="15" type="primary">hisI</name>
    <name evidence="15" type="synonym">hisIE</name>
    <name evidence="17" type="ORF">AVDCRST_MAG89-3713</name>
</gene>
<dbReference type="NCBIfam" id="TIGR03188">
    <property type="entry name" value="histidine_hisI"/>
    <property type="match status" value="1"/>
</dbReference>
<evidence type="ECO:0000256" key="15">
    <source>
        <dbReference type="HAMAP-Rule" id="MF_01019"/>
    </source>
</evidence>
<dbReference type="NCBIfam" id="NF001611">
    <property type="entry name" value="PRK00400.1-3"/>
    <property type="match status" value="1"/>
</dbReference>
<organism evidence="17">
    <name type="scientific">uncultured Gemmatimonadota bacterium</name>
    <dbReference type="NCBI Taxonomy" id="203437"/>
    <lineage>
        <taxon>Bacteria</taxon>
        <taxon>Pseudomonadati</taxon>
        <taxon>Gemmatimonadota</taxon>
        <taxon>environmental samples</taxon>
    </lineage>
</organism>
<protein>
    <recommendedName>
        <fullName evidence="15">Histidine biosynthesis bifunctional protein HisIE</fullName>
    </recommendedName>
    <domain>
        <recommendedName>
            <fullName evidence="15">Phosphoribosyl-AMP cyclohydrolase</fullName>
            <shortName evidence="15">PRA-CH</shortName>
            <ecNumber evidence="15">3.5.4.19</ecNumber>
        </recommendedName>
    </domain>
    <domain>
        <recommendedName>
            <fullName evidence="15">Phosphoribosyl-ATP pyrophosphatase</fullName>
            <shortName evidence="15">PRA-PH</shortName>
            <ecNumber evidence="15">3.6.1.31</ecNumber>
        </recommendedName>
    </domain>
</protein>
<dbReference type="EC" id="3.6.1.31" evidence="15"/>
<dbReference type="NCBIfam" id="NF000768">
    <property type="entry name" value="PRK00051.1"/>
    <property type="match status" value="1"/>
</dbReference>
<feature type="region of interest" description="Phosphoribosyl-AMP cyclohydrolase" evidence="15">
    <location>
        <begin position="1"/>
        <end position="119"/>
    </location>
</feature>
<evidence type="ECO:0000256" key="9">
    <source>
        <dbReference type="ARBA" id="ARBA00022605"/>
    </source>
</evidence>
<dbReference type="FunFam" id="3.10.20.810:FF:000001">
    <property type="entry name" value="Histidine biosynthesis bifunctional protein HisIE"/>
    <property type="match status" value="1"/>
</dbReference>
<evidence type="ECO:0000256" key="5">
    <source>
        <dbReference type="ARBA" id="ARBA00005204"/>
    </source>
</evidence>
<keyword evidence="10 15" id="KW-0547">Nucleotide-binding</keyword>
<accession>A0A6J4MP31</accession>
<keyword evidence="8 15" id="KW-0963">Cytoplasm</keyword>
<dbReference type="HAMAP" id="MF_01021">
    <property type="entry name" value="HisI"/>
    <property type="match status" value="1"/>
</dbReference>
<feature type="region of interest" description="Phosphoribosyl-ATP pyrophosphohydrolase" evidence="15">
    <location>
        <begin position="120"/>
        <end position="227"/>
    </location>
</feature>
<dbReference type="InterPro" id="IPR038019">
    <property type="entry name" value="PRib_AMP_CycHydrolase_sf"/>
</dbReference>
<evidence type="ECO:0000256" key="7">
    <source>
        <dbReference type="ARBA" id="ARBA00008299"/>
    </source>
</evidence>
<evidence type="ECO:0000256" key="4">
    <source>
        <dbReference type="ARBA" id="ARBA00005169"/>
    </source>
</evidence>
<dbReference type="FunFam" id="1.10.287.1080:FF:000002">
    <property type="entry name" value="Histidine biosynthesis bifunctional protein HisIE"/>
    <property type="match status" value="1"/>
</dbReference>
<evidence type="ECO:0000256" key="11">
    <source>
        <dbReference type="ARBA" id="ARBA00022801"/>
    </source>
</evidence>
<comment type="pathway">
    <text evidence="5 15">Amino-acid biosynthesis; L-histidine biosynthesis; L-histidine from 5-phospho-alpha-D-ribose 1-diphosphate: step 2/9.</text>
</comment>
<sequence length="227" mass="24764">MTWTDGLKFDERGLVPVIAQDAGTGEVLMLAWANAEALRLTAETGRAHYWSRSRGELWAKGSTSGNTQEMVDVRVDCDADAILYRVRQSGPACHTGERSCFNRVTDGTDLAAAPDPRPVLARVQDIIAQRHTERPENSYTTYLFGAGTDKILKKVGEEATETIIAAKNGDRAELASETADLLFHLLVLWQAQGLPFDDVYAELDRRFGAAPRTGSTAPAPRRASDGT</sequence>
<dbReference type="Pfam" id="PF01502">
    <property type="entry name" value="PRA-CH"/>
    <property type="match status" value="1"/>
</dbReference>
<reference evidence="17" key="1">
    <citation type="submission" date="2020-02" db="EMBL/GenBank/DDBJ databases">
        <authorList>
            <person name="Meier V. D."/>
        </authorList>
    </citation>
    <scope>NUCLEOTIDE SEQUENCE</scope>
    <source>
        <strain evidence="17">AVDCRST_MAG89</strain>
    </source>
</reference>
<dbReference type="SUPFAM" id="SSF101386">
    <property type="entry name" value="all-alpha NTP pyrophosphatases"/>
    <property type="match status" value="1"/>
</dbReference>
<dbReference type="InterPro" id="IPR021130">
    <property type="entry name" value="PRib-ATP_PPHydrolase-like"/>
</dbReference>
<dbReference type="SUPFAM" id="SSF141734">
    <property type="entry name" value="HisI-like"/>
    <property type="match status" value="1"/>
</dbReference>
<comment type="similarity">
    <text evidence="6 15">In the C-terminal section; belongs to the PRA-PH family.</text>
</comment>
<comment type="catalytic activity">
    <reaction evidence="1 15">
        <text>1-(5-phospho-beta-D-ribosyl)-5'-AMP + H2O = 1-(5-phospho-beta-D-ribosyl)-5-[(5-phospho-beta-D-ribosylamino)methylideneamino]imidazole-4-carboxamide</text>
        <dbReference type="Rhea" id="RHEA:20049"/>
        <dbReference type="ChEBI" id="CHEBI:15377"/>
        <dbReference type="ChEBI" id="CHEBI:58435"/>
        <dbReference type="ChEBI" id="CHEBI:59457"/>
        <dbReference type="EC" id="3.5.4.19"/>
    </reaction>
</comment>
<dbReference type="Gene3D" id="1.10.287.1080">
    <property type="entry name" value="MazG-like"/>
    <property type="match status" value="1"/>
</dbReference>
<dbReference type="Gene3D" id="3.10.20.810">
    <property type="entry name" value="Phosphoribosyl-AMP cyclohydrolase"/>
    <property type="match status" value="1"/>
</dbReference>
<dbReference type="GO" id="GO:0000105">
    <property type="term" value="P:L-histidine biosynthetic process"/>
    <property type="evidence" value="ECO:0007669"/>
    <property type="project" value="UniProtKB-UniRule"/>
</dbReference>
<keyword evidence="11 15" id="KW-0378">Hydrolase</keyword>
<dbReference type="InterPro" id="IPR002496">
    <property type="entry name" value="PRib_AMP_CycHydrolase_dom"/>
</dbReference>
<evidence type="ECO:0000256" key="1">
    <source>
        <dbReference type="ARBA" id="ARBA00000024"/>
    </source>
</evidence>
<dbReference type="Pfam" id="PF01503">
    <property type="entry name" value="PRA-PH"/>
    <property type="match status" value="1"/>
</dbReference>
<dbReference type="CDD" id="cd11534">
    <property type="entry name" value="NTP-PPase_HisIE_like"/>
    <property type="match status" value="1"/>
</dbReference>
<evidence type="ECO:0000256" key="3">
    <source>
        <dbReference type="ARBA" id="ARBA00004496"/>
    </source>
</evidence>
<dbReference type="InterPro" id="IPR023019">
    <property type="entry name" value="His_synth_HisIE"/>
</dbReference>
<dbReference type="InterPro" id="IPR026660">
    <property type="entry name" value="PRA-CH"/>
</dbReference>
<keyword evidence="9 15" id="KW-0028">Amino-acid biosynthesis</keyword>
<comment type="catalytic activity">
    <reaction evidence="2 15">
        <text>1-(5-phospho-beta-D-ribosyl)-ATP + H2O = 1-(5-phospho-beta-D-ribosyl)-5'-AMP + diphosphate + H(+)</text>
        <dbReference type="Rhea" id="RHEA:22828"/>
        <dbReference type="ChEBI" id="CHEBI:15377"/>
        <dbReference type="ChEBI" id="CHEBI:15378"/>
        <dbReference type="ChEBI" id="CHEBI:33019"/>
        <dbReference type="ChEBI" id="CHEBI:59457"/>
        <dbReference type="ChEBI" id="CHEBI:73183"/>
        <dbReference type="EC" id="3.6.1.31"/>
    </reaction>
</comment>
<comment type="subcellular location">
    <subcellularLocation>
        <location evidence="3 15">Cytoplasm</location>
    </subcellularLocation>
</comment>
<evidence type="ECO:0000256" key="14">
    <source>
        <dbReference type="ARBA" id="ARBA00023268"/>
    </source>
</evidence>
<dbReference type="EMBL" id="CADCTV010000777">
    <property type="protein sequence ID" value="CAA9360509.1"/>
    <property type="molecule type" value="Genomic_DNA"/>
</dbReference>
<evidence type="ECO:0000259" key="16">
    <source>
        <dbReference type="Pfam" id="PF01502"/>
    </source>
</evidence>
<evidence type="ECO:0000256" key="12">
    <source>
        <dbReference type="ARBA" id="ARBA00022840"/>
    </source>
</evidence>
<evidence type="ECO:0000256" key="6">
    <source>
        <dbReference type="ARBA" id="ARBA00007731"/>
    </source>
</evidence>
<dbReference type="GO" id="GO:0004635">
    <property type="term" value="F:phosphoribosyl-AMP cyclohydrolase activity"/>
    <property type="evidence" value="ECO:0007669"/>
    <property type="project" value="UniProtKB-UniRule"/>
</dbReference>
<comment type="similarity">
    <text evidence="7 15">In the N-terminal section; belongs to the PRA-CH family.</text>
</comment>
<dbReference type="GO" id="GO:0004636">
    <property type="term" value="F:phosphoribosyl-ATP diphosphatase activity"/>
    <property type="evidence" value="ECO:0007669"/>
    <property type="project" value="UniProtKB-UniRule"/>
</dbReference>
<dbReference type="GO" id="GO:0005524">
    <property type="term" value="F:ATP binding"/>
    <property type="evidence" value="ECO:0007669"/>
    <property type="project" value="UniProtKB-KW"/>
</dbReference>
<evidence type="ECO:0000256" key="10">
    <source>
        <dbReference type="ARBA" id="ARBA00022741"/>
    </source>
</evidence>
<evidence type="ECO:0000313" key="17">
    <source>
        <dbReference type="EMBL" id="CAA9360509.1"/>
    </source>
</evidence>
<dbReference type="NCBIfam" id="NF002747">
    <property type="entry name" value="PRK02759.1"/>
    <property type="match status" value="1"/>
</dbReference>
<keyword evidence="13 15" id="KW-0368">Histidine biosynthesis</keyword>
<dbReference type="PANTHER" id="PTHR42945">
    <property type="entry name" value="HISTIDINE BIOSYNTHESIS BIFUNCTIONAL PROTEIN"/>
    <property type="match status" value="1"/>
</dbReference>
<keyword evidence="14 15" id="KW-0511">Multifunctional enzyme</keyword>
<dbReference type="GO" id="GO:0005737">
    <property type="term" value="C:cytoplasm"/>
    <property type="evidence" value="ECO:0007669"/>
    <property type="project" value="UniProtKB-SubCell"/>
</dbReference>
<evidence type="ECO:0000256" key="13">
    <source>
        <dbReference type="ARBA" id="ARBA00023102"/>
    </source>
</evidence>
<keyword evidence="12 15" id="KW-0067">ATP-binding</keyword>
<evidence type="ECO:0000256" key="8">
    <source>
        <dbReference type="ARBA" id="ARBA00022490"/>
    </source>
</evidence>
<comment type="pathway">
    <text evidence="4 15">Amino-acid biosynthesis; L-histidine biosynthesis; L-histidine from 5-phospho-alpha-D-ribose 1-diphosphate: step 3/9.</text>
</comment>
<dbReference type="AlphaFoldDB" id="A0A6J4MP31"/>